<dbReference type="EMBL" id="JANPWB010000003">
    <property type="protein sequence ID" value="KAJ1199951.1"/>
    <property type="molecule type" value="Genomic_DNA"/>
</dbReference>
<sequence>MLPTPPRSSSSPGVVVFDGGRGEGGPRVQGFAMGGGTGGHATPMRLSLSLQAASVSGAPAGGPPSPRDGRGERSEAGGRSRQAPTPSGKQSGGRHGPRPGTANYLRLRLSPPPQGSAPSSSVLEREKGGERAPFAINAPFARLTVLVFGARYCQWFGELSAPPRHRRPLSAACRLEELSS</sequence>
<feature type="compositionally biased region" description="Low complexity" evidence="1">
    <location>
        <begin position="7"/>
        <end position="18"/>
    </location>
</feature>
<organism evidence="2 3">
    <name type="scientific">Pleurodeles waltl</name>
    <name type="common">Iberian ribbed newt</name>
    <dbReference type="NCBI Taxonomy" id="8319"/>
    <lineage>
        <taxon>Eukaryota</taxon>
        <taxon>Metazoa</taxon>
        <taxon>Chordata</taxon>
        <taxon>Craniata</taxon>
        <taxon>Vertebrata</taxon>
        <taxon>Euteleostomi</taxon>
        <taxon>Amphibia</taxon>
        <taxon>Batrachia</taxon>
        <taxon>Caudata</taxon>
        <taxon>Salamandroidea</taxon>
        <taxon>Salamandridae</taxon>
        <taxon>Pleurodelinae</taxon>
        <taxon>Pleurodeles</taxon>
    </lineage>
</organism>
<evidence type="ECO:0000313" key="3">
    <source>
        <dbReference type="Proteomes" id="UP001066276"/>
    </source>
</evidence>
<proteinExistence type="predicted"/>
<feature type="region of interest" description="Disordered" evidence="1">
    <location>
        <begin position="1"/>
        <end position="126"/>
    </location>
</feature>
<feature type="compositionally biased region" description="Basic and acidic residues" evidence="1">
    <location>
        <begin position="67"/>
        <end position="78"/>
    </location>
</feature>
<comment type="caution">
    <text evidence="2">The sequence shown here is derived from an EMBL/GenBank/DDBJ whole genome shotgun (WGS) entry which is preliminary data.</text>
</comment>
<reference evidence="2" key="1">
    <citation type="journal article" date="2022" name="bioRxiv">
        <title>Sequencing and chromosome-scale assembly of the giantPleurodeles waltlgenome.</title>
        <authorList>
            <person name="Brown T."/>
            <person name="Elewa A."/>
            <person name="Iarovenko S."/>
            <person name="Subramanian E."/>
            <person name="Araus A.J."/>
            <person name="Petzold A."/>
            <person name="Susuki M."/>
            <person name="Suzuki K.-i.T."/>
            <person name="Hayashi T."/>
            <person name="Toyoda A."/>
            <person name="Oliveira C."/>
            <person name="Osipova E."/>
            <person name="Leigh N.D."/>
            <person name="Simon A."/>
            <person name="Yun M.H."/>
        </authorList>
    </citation>
    <scope>NUCLEOTIDE SEQUENCE</scope>
    <source>
        <strain evidence="2">20211129_DDA</strain>
        <tissue evidence="2">Liver</tissue>
    </source>
</reference>
<evidence type="ECO:0000256" key="1">
    <source>
        <dbReference type="SAM" id="MobiDB-lite"/>
    </source>
</evidence>
<dbReference type="AlphaFoldDB" id="A0AAV7VGX5"/>
<gene>
    <name evidence="2" type="ORF">NDU88_003782</name>
</gene>
<keyword evidence="3" id="KW-1185">Reference proteome</keyword>
<protein>
    <submittedName>
        <fullName evidence="2">Uncharacterized protein</fullName>
    </submittedName>
</protein>
<accession>A0AAV7VGX5</accession>
<name>A0AAV7VGX5_PLEWA</name>
<feature type="compositionally biased region" description="Gly residues" evidence="1">
    <location>
        <begin position="22"/>
        <end position="39"/>
    </location>
</feature>
<dbReference type="Proteomes" id="UP001066276">
    <property type="component" value="Chromosome 2_1"/>
</dbReference>
<evidence type="ECO:0000313" key="2">
    <source>
        <dbReference type="EMBL" id="KAJ1199951.1"/>
    </source>
</evidence>